<keyword evidence="1" id="KW-0732">Signal</keyword>
<reference evidence="2 3" key="1">
    <citation type="journal article" date="2019" name="Int. J. Syst. Evol. Microbiol.">
        <title>The Global Catalogue of Microorganisms (GCM) 10K type strain sequencing project: providing services to taxonomists for standard genome sequencing and annotation.</title>
        <authorList>
            <consortium name="The Broad Institute Genomics Platform"/>
            <consortium name="The Broad Institute Genome Sequencing Center for Infectious Disease"/>
            <person name="Wu L."/>
            <person name="Ma J."/>
        </authorList>
    </citation>
    <scope>NUCLEOTIDE SEQUENCE [LARGE SCALE GENOMIC DNA]</scope>
    <source>
        <strain evidence="2 3">JCM 3272</strain>
    </source>
</reference>
<feature type="chain" id="PRO_5046650342" evidence="1">
    <location>
        <begin position="23"/>
        <end position="380"/>
    </location>
</feature>
<name>A0ABN3HV91_9ACTN</name>
<comment type="caution">
    <text evidence="2">The sequence shown here is derived from an EMBL/GenBank/DDBJ whole genome shotgun (WGS) entry which is preliminary data.</text>
</comment>
<proteinExistence type="predicted"/>
<protein>
    <submittedName>
        <fullName evidence="2">Uncharacterized protein</fullName>
    </submittedName>
</protein>
<dbReference type="SUPFAM" id="SSF50998">
    <property type="entry name" value="Quinoprotein alcohol dehydrogenase-like"/>
    <property type="match status" value="1"/>
</dbReference>
<dbReference type="RefSeq" id="WP_344619827.1">
    <property type="nucleotide sequence ID" value="NZ_BAAARV010000115.1"/>
</dbReference>
<evidence type="ECO:0000256" key="1">
    <source>
        <dbReference type="SAM" id="SignalP"/>
    </source>
</evidence>
<dbReference type="Proteomes" id="UP001501444">
    <property type="component" value="Unassembled WGS sequence"/>
</dbReference>
<organism evidence="2 3">
    <name type="scientific">Dactylosporangium salmoneum</name>
    <dbReference type="NCBI Taxonomy" id="53361"/>
    <lineage>
        <taxon>Bacteria</taxon>
        <taxon>Bacillati</taxon>
        <taxon>Actinomycetota</taxon>
        <taxon>Actinomycetes</taxon>
        <taxon>Micromonosporales</taxon>
        <taxon>Micromonosporaceae</taxon>
        <taxon>Dactylosporangium</taxon>
    </lineage>
</organism>
<gene>
    <name evidence="2" type="ORF">GCM10010170_100240</name>
</gene>
<dbReference type="EMBL" id="BAAARV010000115">
    <property type="protein sequence ID" value="GAA2388887.1"/>
    <property type="molecule type" value="Genomic_DNA"/>
</dbReference>
<dbReference type="InterPro" id="IPR011047">
    <property type="entry name" value="Quinoprotein_ADH-like_sf"/>
</dbReference>
<feature type="signal peptide" evidence="1">
    <location>
        <begin position="1"/>
        <end position="22"/>
    </location>
</feature>
<evidence type="ECO:0000313" key="2">
    <source>
        <dbReference type="EMBL" id="GAA2388887.1"/>
    </source>
</evidence>
<accession>A0ABN3HV91</accession>
<keyword evidence="3" id="KW-1185">Reference proteome</keyword>
<sequence length="380" mass="37695">MAVLGVLAGLPAAAAVSPAALPAPSFDGPVYAVAYRGSVVYVGGSFTAAVVAGHRLPRQRLAAFDARTGALLDWAPAADGTVRALAVDGATVYAAGDFATVAGQPRARLAALDAERGAASGFQHRVTGTVSALAVGHGRLYIGGRFTAVDGVTRANAAAFTLATGAPDTAWAAGTDDTVTAVAVTARRVYLGGGFHHVNGTGALRLAAVDPATGTLDRGFRPLPPAVVLGVAATDDTPPAGGASAPGEAGRGTVMAAMGGRGGSAAAYDTAGNMRWQRVFDGDVQAVTVLDGITYLGGHFDKACTTSRNGAHGICTDGSATRIKLAAVDPAGRLLSWAPQANGIVGVRALAASPVTGTITAGGEFTIIGGIVQKRVAVFG</sequence>
<evidence type="ECO:0000313" key="3">
    <source>
        <dbReference type="Proteomes" id="UP001501444"/>
    </source>
</evidence>